<evidence type="ECO:0000313" key="10">
    <source>
        <dbReference type="Proteomes" id="UP000319731"/>
    </source>
</evidence>
<evidence type="ECO:0000256" key="3">
    <source>
        <dbReference type="ARBA" id="ARBA00022692"/>
    </source>
</evidence>
<evidence type="ECO:0000256" key="6">
    <source>
        <dbReference type="ARBA" id="ARBA00023136"/>
    </source>
</evidence>
<evidence type="ECO:0000259" key="8">
    <source>
        <dbReference type="Pfam" id="PF01694"/>
    </source>
</evidence>
<gene>
    <name evidence="9" type="ORF">SmJEL517_g04236</name>
</gene>
<dbReference type="GO" id="GO:0006465">
    <property type="term" value="P:signal peptide processing"/>
    <property type="evidence" value="ECO:0007669"/>
    <property type="project" value="TreeGrafter"/>
</dbReference>
<dbReference type="InterPro" id="IPR035952">
    <property type="entry name" value="Rhomboid-like_sf"/>
</dbReference>
<reference evidence="9 10" key="1">
    <citation type="journal article" date="2019" name="Sci. Rep.">
        <title>Comparative genomics of chytrid fungi reveal insights into the obligate biotrophic and pathogenic lifestyle of Synchytrium endobioticum.</title>
        <authorList>
            <person name="van de Vossenberg B.T.L.H."/>
            <person name="Warris S."/>
            <person name="Nguyen H.D.T."/>
            <person name="van Gent-Pelzer M.P.E."/>
            <person name="Joly D.L."/>
            <person name="van de Geest H.C."/>
            <person name="Bonants P.J.M."/>
            <person name="Smith D.S."/>
            <person name="Levesque C.A."/>
            <person name="van der Lee T.A.J."/>
        </authorList>
    </citation>
    <scope>NUCLEOTIDE SEQUENCE [LARGE SCALE GENOMIC DNA]</scope>
    <source>
        <strain evidence="9 10">JEL517</strain>
    </source>
</reference>
<proteinExistence type="inferred from homology"/>
<evidence type="ECO:0000256" key="4">
    <source>
        <dbReference type="ARBA" id="ARBA00022801"/>
    </source>
</evidence>
<comment type="caution">
    <text evidence="9">The sequence shown here is derived from an EMBL/GenBank/DDBJ whole genome shotgun (WGS) entry which is preliminary data.</text>
</comment>
<keyword evidence="6 7" id="KW-0472">Membrane</keyword>
<evidence type="ECO:0000313" key="9">
    <source>
        <dbReference type="EMBL" id="TPX32730.1"/>
    </source>
</evidence>
<dbReference type="Pfam" id="PF01694">
    <property type="entry name" value="Rhomboid"/>
    <property type="match status" value="1"/>
</dbReference>
<dbReference type="PANTHER" id="PTHR43731">
    <property type="entry name" value="RHOMBOID PROTEASE"/>
    <property type="match status" value="1"/>
</dbReference>
<evidence type="ECO:0000256" key="2">
    <source>
        <dbReference type="ARBA" id="ARBA00009045"/>
    </source>
</evidence>
<feature type="transmembrane region" description="Helical" evidence="7">
    <location>
        <begin position="25"/>
        <end position="44"/>
    </location>
</feature>
<dbReference type="RefSeq" id="XP_031023887.1">
    <property type="nucleotide sequence ID" value="XM_031170164.1"/>
</dbReference>
<dbReference type="EMBL" id="QEAO01000027">
    <property type="protein sequence ID" value="TPX32730.1"/>
    <property type="molecule type" value="Genomic_DNA"/>
</dbReference>
<protein>
    <recommendedName>
        <fullName evidence="8">Peptidase S54 rhomboid domain-containing protein</fullName>
    </recommendedName>
</protein>
<comment type="similarity">
    <text evidence="2">Belongs to the peptidase S54 family.</text>
</comment>
<keyword evidence="4" id="KW-0378">Hydrolase</keyword>
<comment type="subcellular location">
    <subcellularLocation>
        <location evidence="1">Membrane</location>
        <topology evidence="1">Multi-pass membrane protein</topology>
    </subcellularLocation>
</comment>
<keyword evidence="5 7" id="KW-1133">Transmembrane helix</keyword>
<dbReference type="InterPro" id="IPR022764">
    <property type="entry name" value="Peptidase_S54_rhomboid_dom"/>
</dbReference>
<keyword evidence="10" id="KW-1185">Reference proteome</keyword>
<dbReference type="Proteomes" id="UP000319731">
    <property type="component" value="Unassembled WGS sequence"/>
</dbReference>
<dbReference type="InterPro" id="IPR050925">
    <property type="entry name" value="Rhomboid_protease_S54"/>
</dbReference>
<feature type="transmembrane region" description="Helical" evidence="7">
    <location>
        <begin position="199"/>
        <end position="215"/>
    </location>
</feature>
<evidence type="ECO:0000256" key="5">
    <source>
        <dbReference type="ARBA" id="ARBA00022989"/>
    </source>
</evidence>
<dbReference type="Gene3D" id="1.20.1540.10">
    <property type="entry name" value="Rhomboid-like"/>
    <property type="match status" value="1"/>
</dbReference>
<dbReference type="GO" id="GO:0016020">
    <property type="term" value="C:membrane"/>
    <property type="evidence" value="ECO:0007669"/>
    <property type="project" value="UniProtKB-SubCell"/>
</dbReference>
<sequence>MKTPDTWNRTIRNWNSKFDTDGNYFVLYAILGINTAVFSAWWYANGVYKTYGDTSVMQFMTRNFLCGWKNIDDGRIWTMLTCNFSHNEPWHFILNSFVLYSFGQAVIDIVGGRAFALIYLGAGLTSSLFTMGLRNRNEQFVSHGASGSVTACTLVYALTYPWSTVYLLFVPVPAIIAIGGFVLYDLYRTSTKTGGRVDTAAHLGGAAFGLGYYWMRVRPALRRFR</sequence>
<organism evidence="9 10">
    <name type="scientific">Synchytrium microbalum</name>
    <dbReference type="NCBI Taxonomy" id="1806994"/>
    <lineage>
        <taxon>Eukaryota</taxon>
        <taxon>Fungi</taxon>
        <taxon>Fungi incertae sedis</taxon>
        <taxon>Chytridiomycota</taxon>
        <taxon>Chytridiomycota incertae sedis</taxon>
        <taxon>Chytridiomycetes</taxon>
        <taxon>Synchytriales</taxon>
        <taxon>Synchytriaceae</taxon>
        <taxon>Synchytrium</taxon>
    </lineage>
</organism>
<dbReference type="SUPFAM" id="SSF144091">
    <property type="entry name" value="Rhomboid-like"/>
    <property type="match status" value="1"/>
</dbReference>
<evidence type="ECO:0000256" key="7">
    <source>
        <dbReference type="SAM" id="Phobius"/>
    </source>
</evidence>
<dbReference type="OrthoDB" id="418595at2759"/>
<dbReference type="AlphaFoldDB" id="A0A507BT25"/>
<feature type="transmembrane region" description="Helical" evidence="7">
    <location>
        <begin position="114"/>
        <end position="134"/>
    </location>
</feature>
<dbReference type="STRING" id="1806994.A0A507BT25"/>
<dbReference type="GeneID" id="42005461"/>
<keyword evidence="3 7" id="KW-0812">Transmembrane</keyword>
<accession>A0A507BT25</accession>
<dbReference type="PANTHER" id="PTHR43731:SF14">
    <property type="entry name" value="PRESENILIN-ASSOCIATED RHOMBOID-LIKE PROTEIN, MITOCHONDRIAL"/>
    <property type="match status" value="1"/>
</dbReference>
<feature type="domain" description="Peptidase S54 rhomboid" evidence="8">
    <location>
        <begin position="74"/>
        <end position="218"/>
    </location>
</feature>
<name>A0A507BT25_9FUNG</name>
<feature type="transmembrane region" description="Helical" evidence="7">
    <location>
        <begin position="165"/>
        <end position="187"/>
    </location>
</feature>
<evidence type="ECO:0000256" key="1">
    <source>
        <dbReference type="ARBA" id="ARBA00004141"/>
    </source>
</evidence>
<dbReference type="GO" id="GO:0004252">
    <property type="term" value="F:serine-type endopeptidase activity"/>
    <property type="evidence" value="ECO:0007669"/>
    <property type="project" value="InterPro"/>
</dbReference>